<dbReference type="Gene3D" id="1.10.443.10">
    <property type="entry name" value="Intergrase catalytic core"/>
    <property type="match status" value="1"/>
</dbReference>
<name>A0ABD7ASD8_9ENTR</name>
<dbReference type="SUPFAM" id="SSF56349">
    <property type="entry name" value="DNA breaking-rejoining enzymes"/>
    <property type="match status" value="1"/>
</dbReference>
<dbReference type="InterPro" id="IPR011010">
    <property type="entry name" value="DNA_brk_join_enz"/>
</dbReference>
<keyword evidence="3" id="KW-0233">DNA recombination</keyword>
<proteinExistence type="predicted"/>
<evidence type="ECO:0000256" key="4">
    <source>
        <dbReference type="PROSITE-ProRule" id="PRU01248"/>
    </source>
</evidence>
<accession>A0ABD7ASD8</accession>
<feature type="domain" description="Core-binding (CB)" evidence="6">
    <location>
        <begin position="16"/>
        <end position="97"/>
    </location>
</feature>
<keyword evidence="7" id="KW-0614">Plasmid</keyword>
<organism evidence="7 8">
    <name type="scientific">Klebsiella grimontii</name>
    <dbReference type="NCBI Taxonomy" id="2058152"/>
    <lineage>
        <taxon>Bacteria</taxon>
        <taxon>Pseudomonadati</taxon>
        <taxon>Pseudomonadota</taxon>
        <taxon>Gammaproteobacteria</taxon>
        <taxon>Enterobacterales</taxon>
        <taxon>Enterobacteriaceae</taxon>
        <taxon>Klebsiella/Raoultella group</taxon>
        <taxon>Klebsiella</taxon>
    </lineage>
</organism>
<dbReference type="GO" id="GO:0015074">
    <property type="term" value="P:DNA integration"/>
    <property type="evidence" value="ECO:0007669"/>
    <property type="project" value="UniProtKB-KW"/>
</dbReference>
<dbReference type="GO" id="GO:0006310">
    <property type="term" value="P:DNA recombination"/>
    <property type="evidence" value="ECO:0007669"/>
    <property type="project" value="UniProtKB-KW"/>
</dbReference>
<dbReference type="Pfam" id="PF00589">
    <property type="entry name" value="Phage_integrase"/>
    <property type="match status" value="1"/>
</dbReference>
<dbReference type="PROSITE" id="PS51900">
    <property type="entry name" value="CB"/>
    <property type="match status" value="1"/>
</dbReference>
<protein>
    <submittedName>
        <fullName evidence="7">Tyrosine-type recombinase/integrase</fullName>
    </submittedName>
</protein>
<dbReference type="AlphaFoldDB" id="A0ABD7ASD8"/>
<feature type="domain" description="Tyr recombinase" evidence="5">
    <location>
        <begin position="127"/>
        <end position="204"/>
    </location>
</feature>
<dbReference type="CDD" id="cd00397">
    <property type="entry name" value="DNA_BRE_C"/>
    <property type="match status" value="1"/>
</dbReference>
<dbReference type="EMBL" id="CP055317">
    <property type="protein sequence ID" value="QLO55768.1"/>
    <property type="molecule type" value="Genomic_DNA"/>
</dbReference>
<dbReference type="Proteomes" id="UP000510937">
    <property type="component" value="Plasmid unnamed"/>
</dbReference>
<geneLocation type="plasmid" evidence="7 8">
    <name>unnamed</name>
</geneLocation>
<sequence>MQKKLLDALPFLSADPSACRWVCLQEDLLRAPNTINAYARGVNDWLAFCHSVALTAAVAGRDTVALYVRSLHTGRQLAAATIRHRLTVVRLYNDWLCEEGIRERNPVRRGVWKNGGKGKAGIVPVQRRLPWIPDDAEWLRFLEVAGQADIRTRFMLALAYDCGLRREELCTVATGDIDPSQRLLTVRAEHTKNRFGRVVPYSPV</sequence>
<dbReference type="RefSeq" id="WP_181247277.1">
    <property type="nucleotide sequence ID" value="NZ_CP055317.1"/>
</dbReference>
<evidence type="ECO:0000313" key="7">
    <source>
        <dbReference type="EMBL" id="QLO55768.1"/>
    </source>
</evidence>
<dbReference type="InterPro" id="IPR044068">
    <property type="entry name" value="CB"/>
</dbReference>
<dbReference type="InterPro" id="IPR004107">
    <property type="entry name" value="Integrase_SAM-like_N"/>
</dbReference>
<dbReference type="InterPro" id="IPR010998">
    <property type="entry name" value="Integrase_recombinase_N"/>
</dbReference>
<dbReference type="Gene3D" id="1.10.150.130">
    <property type="match status" value="1"/>
</dbReference>
<dbReference type="InterPro" id="IPR002104">
    <property type="entry name" value="Integrase_catalytic"/>
</dbReference>
<dbReference type="InterPro" id="IPR013762">
    <property type="entry name" value="Integrase-like_cat_sf"/>
</dbReference>
<evidence type="ECO:0000313" key="8">
    <source>
        <dbReference type="Proteomes" id="UP000510937"/>
    </source>
</evidence>
<evidence type="ECO:0000259" key="5">
    <source>
        <dbReference type="PROSITE" id="PS51898"/>
    </source>
</evidence>
<feature type="non-terminal residue" evidence="7">
    <location>
        <position position="204"/>
    </location>
</feature>
<dbReference type="PROSITE" id="PS51898">
    <property type="entry name" value="TYR_RECOMBINASE"/>
    <property type="match status" value="1"/>
</dbReference>
<gene>
    <name evidence="7" type="ORF">HV234_30300</name>
</gene>
<keyword evidence="2 4" id="KW-0238">DNA-binding</keyword>
<dbReference type="GO" id="GO:0003677">
    <property type="term" value="F:DNA binding"/>
    <property type="evidence" value="ECO:0007669"/>
    <property type="project" value="UniProtKB-UniRule"/>
</dbReference>
<evidence type="ECO:0000256" key="3">
    <source>
        <dbReference type="ARBA" id="ARBA00023172"/>
    </source>
</evidence>
<evidence type="ECO:0000259" key="6">
    <source>
        <dbReference type="PROSITE" id="PS51900"/>
    </source>
</evidence>
<dbReference type="Pfam" id="PF02899">
    <property type="entry name" value="Phage_int_SAM_1"/>
    <property type="match status" value="1"/>
</dbReference>
<evidence type="ECO:0000256" key="2">
    <source>
        <dbReference type="ARBA" id="ARBA00023125"/>
    </source>
</evidence>
<reference evidence="8" key="1">
    <citation type="submission" date="2020-06" db="EMBL/GenBank/DDBJ databases">
        <title>REHAB project genomes.</title>
        <authorList>
            <person name="Shaw L.P."/>
        </authorList>
    </citation>
    <scope>NUCLEOTIDE SEQUENCE [LARGE SCALE GENOMIC DNA]</scope>
    <source>
        <strain evidence="8">RHBSTW-00555</strain>
        <plasmid evidence="8">unnamed</plasmid>
    </source>
</reference>
<evidence type="ECO:0000256" key="1">
    <source>
        <dbReference type="ARBA" id="ARBA00022908"/>
    </source>
</evidence>
<keyword evidence="1" id="KW-0229">DNA integration</keyword>